<gene>
    <name evidence="2" type="ORF">HBR001_LOCUS7351</name>
</gene>
<dbReference type="AlphaFoldDB" id="A0AAV0UMD0"/>
<dbReference type="Proteomes" id="UP001162031">
    <property type="component" value="Unassembled WGS sequence"/>
</dbReference>
<sequence>MMKSFLLLVLVLTMSAVYNADAGPAAGKKTTLDLTSAVHHDRNSKTMLRGTDGFNEASQEERGLVKKIYKGVKKTAKAVGKGVVKTAVIIKDKAEDVKEVLAENIRLGNLQIAEEYDKRSGKIIWV</sequence>
<feature type="chain" id="PRO_5043359296" description="RxLR effector protein" evidence="1">
    <location>
        <begin position="23"/>
        <end position="126"/>
    </location>
</feature>
<feature type="signal peptide" evidence="1">
    <location>
        <begin position="1"/>
        <end position="22"/>
    </location>
</feature>
<protein>
    <recommendedName>
        <fullName evidence="4">RxLR effector protein</fullName>
    </recommendedName>
</protein>
<proteinExistence type="predicted"/>
<name>A0AAV0UMD0_HYABA</name>
<organism evidence="2 3">
    <name type="scientific">Hyaloperonospora brassicae</name>
    <name type="common">Brassica downy mildew</name>
    <name type="synonym">Peronospora brassicae</name>
    <dbReference type="NCBI Taxonomy" id="162125"/>
    <lineage>
        <taxon>Eukaryota</taxon>
        <taxon>Sar</taxon>
        <taxon>Stramenopiles</taxon>
        <taxon>Oomycota</taxon>
        <taxon>Peronosporomycetes</taxon>
        <taxon>Peronosporales</taxon>
        <taxon>Peronosporaceae</taxon>
        <taxon>Hyaloperonospora</taxon>
    </lineage>
</organism>
<evidence type="ECO:0000256" key="1">
    <source>
        <dbReference type="SAM" id="SignalP"/>
    </source>
</evidence>
<accession>A0AAV0UMD0</accession>
<reference evidence="2" key="1">
    <citation type="submission" date="2022-12" db="EMBL/GenBank/DDBJ databases">
        <authorList>
            <person name="Webb A."/>
        </authorList>
    </citation>
    <scope>NUCLEOTIDE SEQUENCE</scope>
    <source>
        <strain evidence="2">Hp1</strain>
    </source>
</reference>
<evidence type="ECO:0008006" key="4">
    <source>
        <dbReference type="Google" id="ProtNLM"/>
    </source>
</evidence>
<keyword evidence="3" id="KW-1185">Reference proteome</keyword>
<keyword evidence="1" id="KW-0732">Signal</keyword>
<evidence type="ECO:0000313" key="3">
    <source>
        <dbReference type="Proteomes" id="UP001162031"/>
    </source>
</evidence>
<evidence type="ECO:0000313" key="2">
    <source>
        <dbReference type="EMBL" id="CAI5738029.1"/>
    </source>
</evidence>
<dbReference type="EMBL" id="CANTFL010001359">
    <property type="protein sequence ID" value="CAI5738029.1"/>
    <property type="molecule type" value="Genomic_DNA"/>
</dbReference>
<comment type="caution">
    <text evidence="2">The sequence shown here is derived from an EMBL/GenBank/DDBJ whole genome shotgun (WGS) entry which is preliminary data.</text>
</comment>